<gene>
    <name evidence="3" type="ORF">M0R45_029896</name>
</gene>
<evidence type="ECO:0000256" key="1">
    <source>
        <dbReference type="SAM" id="MobiDB-lite"/>
    </source>
</evidence>
<feature type="region of interest" description="Disordered" evidence="1">
    <location>
        <begin position="50"/>
        <end position="74"/>
    </location>
</feature>
<organism evidence="3 4">
    <name type="scientific">Rubus argutus</name>
    <name type="common">Southern blackberry</name>
    <dbReference type="NCBI Taxonomy" id="59490"/>
    <lineage>
        <taxon>Eukaryota</taxon>
        <taxon>Viridiplantae</taxon>
        <taxon>Streptophyta</taxon>
        <taxon>Embryophyta</taxon>
        <taxon>Tracheophyta</taxon>
        <taxon>Spermatophyta</taxon>
        <taxon>Magnoliopsida</taxon>
        <taxon>eudicotyledons</taxon>
        <taxon>Gunneridae</taxon>
        <taxon>Pentapetalae</taxon>
        <taxon>rosids</taxon>
        <taxon>fabids</taxon>
        <taxon>Rosales</taxon>
        <taxon>Rosaceae</taxon>
        <taxon>Rosoideae</taxon>
        <taxon>Rosoideae incertae sedis</taxon>
        <taxon>Rubus</taxon>
    </lineage>
</organism>
<protein>
    <recommendedName>
        <fullName evidence="2">MULE transposase domain-containing protein</fullName>
    </recommendedName>
</protein>
<dbReference type="Proteomes" id="UP001457282">
    <property type="component" value="Unassembled WGS sequence"/>
</dbReference>
<proteinExistence type="predicted"/>
<dbReference type="Pfam" id="PF10551">
    <property type="entry name" value="MULE"/>
    <property type="match status" value="1"/>
</dbReference>
<accession>A0AAW1WBK0</accession>
<feature type="compositionally biased region" description="Basic and acidic residues" evidence="1">
    <location>
        <begin position="128"/>
        <end position="139"/>
    </location>
</feature>
<reference evidence="3 4" key="1">
    <citation type="journal article" date="2023" name="G3 (Bethesda)">
        <title>A chromosome-length genome assembly and annotation of blackberry (Rubus argutus, cv. 'Hillquist').</title>
        <authorList>
            <person name="Bruna T."/>
            <person name="Aryal R."/>
            <person name="Dudchenko O."/>
            <person name="Sargent D.J."/>
            <person name="Mead D."/>
            <person name="Buti M."/>
            <person name="Cavallini A."/>
            <person name="Hytonen T."/>
            <person name="Andres J."/>
            <person name="Pham M."/>
            <person name="Weisz D."/>
            <person name="Mascagni F."/>
            <person name="Usai G."/>
            <person name="Natali L."/>
            <person name="Bassil N."/>
            <person name="Fernandez G.E."/>
            <person name="Lomsadze A."/>
            <person name="Armour M."/>
            <person name="Olukolu B."/>
            <person name="Poorten T."/>
            <person name="Britton C."/>
            <person name="Davik J."/>
            <person name="Ashrafi H."/>
            <person name="Aiden E.L."/>
            <person name="Borodovsky M."/>
            <person name="Worthington M."/>
        </authorList>
    </citation>
    <scope>NUCLEOTIDE SEQUENCE [LARGE SCALE GENOMIC DNA]</scope>
    <source>
        <strain evidence="3">PI 553951</strain>
    </source>
</reference>
<dbReference type="PANTHER" id="PTHR31973">
    <property type="entry name" value="POLYPROTEIN, PUTATIVE-RELATED"/>
    <property type="match status" value="1"/>
</dbReference>
<feature type="region of interest" description="Disordered" evidence="1">
    <location>
        <begin position="128"/>
        <end position="155"/>
    </location>
</feature>
<dbReference type="EMBL" id="JBEDUW010000006">
    <property type="protein sequence ID" value="KAK9921385.1"/>
    <property type="molecule type" value="Genomic_DNA"/>
</dbReference>
<dbReference type="InterPro" id="IPR018289">
    <property type="entry name" value="MULE_transposase_dom"/>
</dbReference>
<feature type="compositionally biased region" description="Basic and acidic residues" evidence="1">
    <location>
        <begin position="54"/>
        <end position="66"/>
    </location>
</feature>
<name>A0AAW1WBK0_RUBAR</name>
<comment type="caution">
    <text evidence="3">The sequence shown here is derived from an EMBL/GenBank/DDBJ whole genome shotgun (WGS) entry which is preliminary data.</text>
</comment>
<evidence type="ECO:0000259" key="2">
    <source>
        <dbReference type="Pfam" id="PF10551"/>
    </source>
</evidence>
<dbReference type="AlphaFoldDB" id="A0AAW1WBK0"/>
<feature type="domain" description="MULE transposase" evidence="2">
    <location>
        <begin position="377"/>
        <end position="459"/>
    </location>
</feature>
<evidence type="ECO:0000313" key="3">
    <source>
        <dbReference type="EMBL" id="KAK9921385.1"/>
    </source>
</evidence>
<dbReference type="PANTHER" id="PTHR31973:SF199">
    <property type="entry name" value="SWIM-TYPE DOMAIN-CONTAINING PROTEIN"/>
    <property type="match status" value="1"/>
</dbReference>
<evidence type="ECO:0000313" key="4">
    <source>
        <dbReference type="Proteomes" id="UP001457282"/>
    </source>
</evidence>
<sequence>MENYKERIPHVKFKPKVRSLPLYSTCYLEAEIDKKVNKGKQKEKVVALVSANNEEEHSTEEHKGGAQDESDDEDEFVDNDYEIRPKDDPEFDEVISIVDDHDFVAHVDNEDVLEEFADMGYAGEISDHSIDTEELRSLDESSESDNSEVTSKRRKKKVKGRTWVPARDLKDPHFEIGQVFADCTMFREAVKKFAVKTGYNLTFQKNTNKKIEVICGKQKGRREDRACPFWMYAGSISQKSPELVIKTLNLEHKNCPVVPRVKFCTSTFIGKEYAHVFKVDPYISRKGFQDRVRDDYCQNITHRQVKRARKLAAELNEGSEADQYNMLESYAVMLRETNPNSTVKMMTEMEGEVRKFKRFYVCLDACKRGWKEGCRPVIGLDGCHIKGNYPGQLLSAVGIDANNGMYPIAYAIVELENYETWTWFMEFVRVDLKINNGNDVMFMSDKQKGLLDAVADVVPG</sequence>
<keyword evidence="4" id="KW-1185">Reference proteome</keyword>